<evidence type="ECO:0000256" key="6">
    <source>
        <dbReference type="ARBA" id="ARBA00022679"/>
    </source>
</evidence>
<dbReference type="CDD" id="cd06225">
    <property type="entry name" value="HAMP"/>
    <property type="match status" value="1"/>
</dbReference>
<dbReference type="GO" id="GO:0007234">
    <property type="term" value="P:osmosensory signaling via phosphorelay pathway"/>
    <property type="evidence" value="ECO:0007669"/>
    <property type="project" value="TreeGrafter"/>
</dbReference>
<evidence type="ECO:0000256" key="7">
    <source>
        <dbReference type="ARBA" id="ARBA00022692"/>
    </source>
</evidence>
<keyword evidence="13 15" id="KW-0472">Membrane</keyword>
<evidence type="ECO:0000256" key="4">
    <source>
        <dbReference type="ARBA" id="ARBA00022475"/>
    </source>
</evidence>
<gene>
    <name evidence="18" type="ORF">OHAE_2899</name>
</gene>
<dbReference type="InterPro" id="IPR004358">
    <property type="entry name" value="Sig_transdc_His_kin-like_C"/>
</dbReference>
<dbReference type="Pfam" id="PF00672">
    <property type="entry name" value="HAMP"/>
    <property type="match status" value="1"/>
</dbReference>
<protein>
    <recommendedName>
        <fullName evidence="3">histidine kinase</fullName>
        <ecNumber evidence="3">2.7.13.3</ecNumber>
    </recommendedName>
</protein>
<evidence type="ECO:0000313" key="18">
    <source>
        <dbReference type="EMBL" id="SPL62967.1"/>
    </source>
</evidence>
<keyword evidence="11 15" id="KW-1133">Transmembrane helix</keyword>
<feature type="coiled-coil region" evidence="14">
    <location>
        <begin position="264"/>
        <end position="291"/>
    </location>
</feature>
<dbReference type="GO" id="GO:0000155">
    <property type="term" value="F:phosphorelay sensor kinase activity"/>
    <property type="evidence" value="ECO:0007669"/>
    <property type="project" value="InterPro"/>
</dbReference>
<dbReference type="InterPro" id="IPR033480">
    <property type="entry name" value="sCache_2"/>
</dbReference>
<evidence type="ECO:0000256" key="14">
    <source>
        <dbReference type="SAM" id="Coils"/>
    </source>
</evidence>
<dbReference type="InterPro" id="IPR036890">
    <property type="entry name" value="HATPase_C_sf"/>
</dbReference>
<evidence type="ECO:0000313" key="19">
    <source>
        <dbReference type="Proteomes" id="UP000246073"/>
    </source>
</evidence>
<evidence type="ECO:0000256" key="9">
    <source>
        <dbReference type="ARBA" id="ARBA00022777"/>
    </source>
</evidence>
<evidence type="ECO:0000256" key="5">
    <source>
        <dbReference type="ARBA" id="ARBA00022553"/>
    </source>
</evidence>
<keyword evidence="6" id="KW-0808">Transferase</keyword>
<dbReference type="InterPro" id="IPR003660">
    <property type="entry name" value="HAMP_dom"/>
</dbReference>
<reference evidence="19" key="1">
    <citation type="submission" date="2017-12" db="EMBL/GenBank/DDBJ databases">
        <authorList>
            <person name="Diaz M."/>
        </authorList>
    </citation>
    <scope>NUCLEOTIDE SEQUENCE [LARGE SCALE GENOMIC DNA]</scope>
    <source>
        <strain evidence="19">FI11154</strain>
    </source>
</reference>
<keyword evidence="10" id="KW-0067">ATP-binding</keyword>
<keyword evidence="8" id="KW-0547">Nucleotide-binding</keyword>
<evidence type="ECO:0000256" key="12">
    <source>
        <dbReference type="ARBA" id="ARBA00023012"/>
    </source>
</evidence>
<dbReference type="Proteomes" id="UP000246073">
    <property type="component" value="Unassembled WGS sequence"/>
</dbReference>
<dbReference type="SMART" id="SM00387">
    <property type="entry name" value="HATPase_c"/>
    <property type="match status" value="1"/>
</dbReference>
<dbReference type="GO" id="GO:0030295">
    <property type="term" value="F:protein kinase activator activity"/>
    <property type="evidence" value="ECO:0007669"/>
    <property type="project" value="TreeGrafter"/>
</dbReference>
<dbReference type="InterPro" id="IPR003661">
    <property type="entry name" value="HisK_dim/P_dom"/>
</dbReference>
<feature type="domain" description="HAMP" evidence="17">
    <location>
        <begin position="213"/>
        <end position="266"/>
    </location>
</feature>
<evidence type="ECO:0000256" key="8">
    <source>
        <dbReference type="ARBA" id="ARBA00022741"/>
    </source>
</evidence>
<evidence type="ECO:0000256" key="1">
    <source>
        <dbReference type="ARBA" id="ARBA00000085"/>
    </source>
</evidence>
<proteinExistence type="predicted"/>
<dbReference type="Gene3D" id="1.10.287.130">
    <property type="match status" value="1"/>
</dbReference>
<name>A0A2P9HFU3_9HYPH</name>
<comment type="subcellular location">
    <subcellularLocation>
        <location evidence="2">Cell membrane</location>
        <topology evidence="2">Multi-pass membrane protein</topology>
    </subcellularLocation>
</comment>
<dbReference type="PROSITE" id="PS50885">
    <property type="entry name" value="HAMP"/>
    <property type="match status" value="1"/>
</dbReference>
<dbReference type="Pfam" id="PF17200">
    <property type="entry name" value="sCache_2"/>
    <property type="match status" value="1"/>
</dbReference>
<feature type="domain" description="Histidine kinase" evidence="16">
    <location>
        <begin position="311"/>
        <end position="528"/>
    </location>
</feature>
<dbReference type="EC" id="2.7.13.3" evidence="3"/>
<dbReference type="PROSITE" id="PS50109">
    <property type="entry name" value="HIS_KIN"/>
    <property type="match status" value="1"/>
</dbReference>
<dbReference type="GO" id="GO:0005524">
    <property type="term" value="F:ATP binding"/>
    <property type="evidence" value="ECO:0007669"/>
    <property type="project" value="UniProtKB-KW"/>
</dbReference>
<dbReference type="GO" id="GO:0000156">
    <property type="term" value="F:phosphorelay response regulator activity"/>
    <property type="evidence" value="ECO:0007669"/>
    <property type="project" value="TreeGrafter"/>
</dbReference>
<dbReference type="Gene3D" id="3.30.565.10">
    <property type="entry name" value="Histidine kinase-like ATPase, C-terminal domain"/>
    <property type="match status" value="1"/>
</dbReference>
<evidence type="ECO:0000256" key="15">
    <source>
        <dbReference type="SAM" id="Phobius"/>
    </source>
</evidence>
<dbReference type="Gene3D" id="1.10.8.500">
    <property type="entry name" value="HAMP domain in histidine kinase"/>
    <property type="match status" value="1"/>
</dbReference>
<dbReference type="CDD" id="cd00082">
    <property type="entry name" value="HisKA"/>
    <property type="match status" value="1"/>
</dbReference>
<dbReference type="AlphaFoldDB" id="A0A2P9HFU3"/>
<evidence type="ECO:0000259" key="16">
    <source>
        <dbReference type="PROSITE" id="PS50109"/>
    </source>
</evidence>
<keyword evidence="14" id="KW-0175">Coiled coil</keyword>
<dbReference type="PANTHER" id="PTHR42878:SF7">
    <property type="entry name" value="SENSOR HISTIDINE KINASE GLRK"/>
    <property type="match status" value="1"/>
</dbReference>
<evidence type="ECO:0000256" key="3">
    <source>
        <dbReference type="ARBA" id="ARBA00012438"/>
    </source>
</evidence>
<evidence type="ECO:0000259" key="17">
    <source>
        <dbReference type="PROSITE" id="PS50885"/>
    </source>
</evidence>
<accession>A0A2P9HFU3</accession>
<dbReference type="PANTHER" id="PTHR42878">
    <property type="entry name" value="TWO-COMPONENT HISTIDINE KINASE"/>
    <property type="match status" value="1"/>
</dbReference>
<comment type="catalytic activity">
    <reaction evidence="1">
        <text>ATP + protein L-histidine = ADP + protein N-phospho-L-histidine.</text>
        <dbReference type="EC" id="2.7.13.3"/>
    </reaction>
</comment>
<dbReference type="InterPro" id="IPR003594">
    <property type="entry name" value="HATPase_dom"/>
</dbReference>
<dbReference type="SMART" id="SM00388">
    <property type="entry name" value="HisKA"/>
    <property type="match status" value="1"/>
</dbReference>
<keyword evidence="4" id="KW-1003">Cell membrane</keyword>
<organism evidence="18 19">
    <name type="scientific">Ochrobactrum soli</name>
    <dbReference type="NCBI Taxonomy" id="2448455"/>
    <lineage>
        <taxon>Bacteria</taxon>
        <taxon>Pseudomonadati</taxon>
        <taxon>Pseudomonadota</taxon>
        <taxon>Alphaproteobacteria</taxon>
        <taxon>Hyphomicrobiales</taxon>
        <taxon>Brucellaceae</taxon>
        <taxon>Brucella/Ochrobactrum group</taxon>
        <taxon>Ochrobactrum</taxon>
    </lineage>
</organism>
<evidence type="ECO:0000256" key="10">
    <source>
        <dbReference type="ARBA" id="ARBA00022840"/>
    </source>
</evidence>
<sequence>MGVMRIKLGIGSKLLLSSLVSLIGLLVMAAVTVHALREQMIDDRVTMVRNLTEIGRKIIQEEYDRFQSGEISEAAAKENAVETLRKLRYANDEYFFIDDFDGNSVLLPIRPDLEGTDASALVDSEGRHYVQMQIDTAKSGGGVVRYEFTKPNTNVSGEKMAYVMPFEPWRWFIATGIYLEDVDSETKAVLLRAGGILATIAVVTTALLILLSRSITRPLGRLTAVIGQLTRRKYDLTVKDQDRRDEIGDIARAVEIFKKTGQEFEVLQAKMREQEAKAQAEREAALAFERDSALRLEQTARLISMGEMAVSLAHELNQPLAAVSNYCMGSVRRLEAGTDDRAALLDAMKKASRQASRASGIVSRIRDFLRRSEPTPQPQILREIVEETASIAEIESRRRGFKIKVDIAKDLPTVLADRVMIEQVVFNLLRNATEATSAVPAPRRDIVVSARISPDGQEVETAVLDFGGGIAEDEMAKIFDPFYTTKAEGMGVGLNICRSIMEFHRGRLWAEPNPDGGTAFHFTLPVSGTLGEKAV</sequence>
<dbReference type="Gene3D" id="3.30.450.20">
    <property type="entry name" value="PAS domain"/>
    <property type="match status" value="1"/>
</dbReference>
<dbReference type="Pfam" id="PF02518">
    <property type="entry name" value="HATPase_c"/>
    <property type="match status" value="1"/>
</dbReference>
<dbReference type="InterPro" id="IPR036097">
    <property type="entry name" value="HisK_dim/P_sf"/>
</dbReference>
<keyword evidence="12" id="KW-0902">Two-component regulatory system</keyword>
<dbReference type="SUPFAM" id="SSF47384">
    <property type="entry name" value="Homodimeric domain of signal transducing histidine kinase"/>
    <property type="match status" value="1"/>
</dbReference>
<keyword evidence="9 18" id="KW-0418">Kinase</keyword>
<dbReference type="EMBL" id="OOFM01000004">
    <property type="protein sequence ID" value="SPL62967.1"/>
    <property type="molecule type" value="Genomic_DNA"/>
</dbReference>
<dbReference type="PRINTS" id="PR00344">
    <property type="entry name" value="BCTRLSENSOR"/>
</dbReference>
<keyword evidence="7 15" id="KW-0812">Transmembrane</keyword>
<keyword evidence="5" id="KW-0597">Phosphoprotein</keyword>
<feature type="transmembrane region" description="Helical" evidence="15">
    <location>
        <begin position="189"/>
        <end position="211"/>
    </location>
</feature>
<evidence type="ECO:0000256" key="11">
    <source>
        <dbReference type="ARBA" id="ARBA00022989"/>
    </source>
</evidence>
<dbReference type="SMART" id="SM00304">
    <property type="entry name" value="HAMP"/>
    <property type="match status" value="1"/>
</dbReference>
<dbReference type="GO" id="GO:0005886">
    <property type="term" value="C:plasma membrane"/>
    <property type="evidence" value="ECO:0007669"/>
    <property type="project" value="UniProtKB-SubCell"/>
</dbReference>
<dbReference type="InterPro" id="IPR005467">
    <property type="entry name" value="His_kinase_dom"/>
</dbReference>
<evidence type="ECO:0000256" key="13">
    <source>
        <dbReference type="ARBA" id="ARBA00023136"/>
    </source>
</evidence>
<evidence type="ECO:0000256" key="2">
    <source>
        <dbReference type="ARBA" id="ARBA00004651"/>
    </source>
</evidence>
<dbReference type="SUPFAM" id="SSF158472">
    <property type="entry name" value="HAMP domain-like"/>
    <property type="match status" value="1"/>
</dbReference>
<dbReference type="InterPro" id="IPR050351">
    <property type="entry name" value="BphY/WalK/GraS-like"/>
</dbReference>
<dbReference type="SUPFAM" id="SSF55874">
    <property type="entry name" value="ATPase domain of HSP90 chaperone/DNA topoisomerase II/histidine kinase"/>
    <property type="match status" value="1"/>
</dbReference>
<dbReference type="SMART" id="SM01049">
    <property type="entry name" value="Cache_2"/>
    <property type="match status" value="1"/>
</dbReference>